<gene>
    <name evidence="2" type="ORF">AABD74_15815</name>
</gene>
<evidence type="ECO:0000313" key="2">
    <source>
        <dbReference type="EMBL" id="WYZ18626.1"/>
    </source>
</evidence>
<dbReference type="Gene3D" id="3.90.1490.10">
    <property type="entry name" value="putative n-type atp pyrophosphatase, domain 2"/>
    <property type="match status" value="1"/>
</dbReference>
<dbReference type="Proteomes" id="UP001623852">
    <property type="component" value="Chromosome"/>
</dbReference>
<dbReference type="Gene3D" id="3.40.50.620">
    <property type="entry name" value="HUPs"/>
    <property type="match status" value="1"/>
</dbReference>
<proteinExistence type="predicted"/>
<dbReference type="InterPro" id="IPR002761">
    <property type="entry name" value="Diphthami_syn_dom"/>
</dbReference>
<dbReference type="PIRSF" id="PIRSF039123">
    <property type="entry name" value="Diphthamide_synthase"/>
    <property type="match status" value="1"/>
</dbReference>
<accession>A0ABZ2UCI7</accession>
<name>A0ABZ2UCI7_9FLAO</name>
<keyword evidence="2" id="KW-0436">Ligase</keyword>
<dbReference type="InterPro" id="IPR014729">
    <property type="entry name" value="Rossmann-like_a/b/a_fold"/>
</dbReference>
<organism evidence="2 3">
    <name type="scientific">Flavobacterium soyae</name>
    <dbReference type="NCBI Taxonomy" id="2903098"/>
    <lineage>
        <taxon>Bacteria</taxon>
        <taxon>Pseudomonadati</taxon>
        <taxon>Bacteroidota</taxon>
        <taxon>Flavobacteriia</taxon>
        <taxon>Flavobacteriales</taxon>
        <taxon>Flavobacteriaceae</taxon>
        <taxon>Flavobacterium</taxon>
    </lineage>
</organism>
<keyword evidence="3" id="KW-1185">Reference proteome</keyword>
<dbReference type="SUPFAM" id="SSF52402">
    <property type="entry name" value="Adenine nucleotide alpha hydrolases-like"/>
    <property type="match status" value="1"/>
</dbReference>
<dbReference type="GO" id="GO:0017178">
    <property type="term" value="F:diphthine-ammonia ligase activity"/>
    <property type="evidence" value="ECO:0007669"/>
    <property type="project" value="UniProtKB-EC"/>
</dbReference>
<reference evidence="2 3" key="1">
    <citation type="submission" date="2024-03" db="EMBL/GenBank/DDBJ databases">
        <title>Flavobacterium soyae.</title>
        <authorList>
            <person name="Zheng W."/>
        </authorList>
    </citation>
    <scope>NUCLEOTIDE SEQUENCE [LARGE SCALE GENOMIC DNA]</scope>
    <source>
        <strain evidence="2 3">55</strain>
    </source>
</reference>
<sequence length="247" mass="28598">MPTTKKALFNWSSGKDSALTLYKILQNPEFKIECLLTSVNQQYQRISMHGVRVELLQAQAESIRIPLKIMQVPEMPTMEVYETVMTETLTELKNQGIMYSVFGDIFLEDLRKYREEQLSRIGFEGVFPIWKIPSLDLIQEFISLGFKTIVVCVNERYLDKSFVGRIIDQDFINDLPKNVDVCGENGEFHTFTFDGPIFSKPIDFEIGEIVYRKYEKPKTQDSSNKACDTNTADAFDFGFWYCDLIPK</sequence>
<dbReference type="RefSeq" id="WP_406843525.1">
    <property type="nucleotide sequence ID" value="NZ_CP150845.1"/>
</dbReference>
<evidence type="ECO:0000313" key="3">
    <source>
        <dbReference type="Proteomes" id="UP001623852"/>
    </source>
</evidence>
<dbReference type="NCBIfam" id="TIGR00290">
    <property type="entry name" value="MJ0570_dom"/>
    <property type="match status" value="1"/>
</dbReference>
<protein>
    <submittedName>
        <fullName evidence="2">Diphthine--ammonia ligase</fullName>
        <ecNumber evidence="2">6.3.1.14</ecNumber>
    </submittedName>
</protein>
<dbReference type="InterPro" id="IPR030662">
    <property type="entry name" value="DPH6/MJ0570"/>
</dbReference>
<dbReference type="CDD" id="cd01994">
    <property type="entry name" value="AANH_PF0828-like"/>
    <property type="match status" value="1"/>
</dbReference>
<dbReference type="Pfam" id="PF01902">
    <property type="entry name" value="Diphthami_syn_2"/>
    <property type="match status" value="1"/>
</dbReference>
<dbReference type="EC" id="6.3.1.14" evidence="2"/>
<feature type="domain" description="Diphthamide synthase" evidence="1">
    <location>
        <begin position="9"/>
        <end position="206"/>
    </location>
</feature>
<dbReference type="EMBL" id="CP150845">
    <property type="protein sequence ID" value="WYZ18626.1"/>
    <property type="molecule type" value="Genomic_DNA"/>
</dbReference>
<evidence type="ECO:0000259" key="1">
    <source>
        <dbReference type="Pfam" id="PF01902"/>
    </source>
</evidence>